<dbReference type="EMBL" id="CP114063">
    <property type="protein sequence ID" value="WAT24711.1"/>
    <property type="molecule type" value="Genomic_DNA"/>
</dbReference>
<gene>
    <name evidence="3" type="ORF">OZ415_00980</name>
</gene>
<organism evidence="3 4">
    <name type="scientific">Aerococcus urinaeequi</name>
    <dbReference type="NCBI Taxonomy" id="51665"/>
    <lineage>
        <taxon>Bacteria</taxon>
        <taxon>Bacillati</taxon>
        <taxon>Bacillota</taxon>
        <taxon>Bacilli</taxon>
        <taxon>Lactobacillales</taxon>
        <taxon>Aerococcaceae</taxon>
        <taxon>Aerococcus</taxon>
    </lineage>
</organism>
<feature type="region of interest" description="Disordered" evidence="1">
    <location>
        <begin position="1"/>
        <end position="30"/>
    </location>
</feature>
<keyword evidence="2" id="KW-0812">Transmembrane</keyword>
<sequence length="97" mass="10867">MTDNQYQGLSDEEVQSRVAEGQVNQTSHSTQKTNIEIIKENVFTLFNALNFLLAFLLLLVGAYSNMAFIAIIILNIIGIVQEIRARNLVSQLTILLN</sequence>
<evidence type="ECO:0000313" key="3">
    <source>
        <dbReference type="EMBL" id="WAT24711.1"/>
    </source>
</evidence>
<feature type="transmembrane region" description="Helical" evidence="2">
    <location>
        <begin position="51"/>
        <end position="77"/>
    </location>
</feature>
<proteinExistence type="predicted"/>
<protein>
    <recommendedName>
        <fullName evidence="5">Cation-transporting P-type ATPase N-terminal domain-containing protein</fullName>
    </recommendedName>
</protein>
<accession>A0AA47G9Y0</accession>
<name>A0AA47G9Y0_9LACT</name>
<evidence type="ECO:0008006" key="5">
    <source>
        <dbReference type="Google" id="ProtNLM"/>
    </source>
</evidence>
<evidence type="ECO:0000256" key="2">
    <source>
        <dbReference type="SAM" id="Phobius"/>
    </source>
</evidence>
<keyword evidence="2" id="KW-0472">Membrane</keyword>
<dbReference type="Proteomes" id="UP001164714">
    <property type="component" value="Chromosome"/>
</dbReference>
<dbReference type="AlphaFoldDB" id="A0AA47G9Y0"/>
<dbReference type="SUPFAM" id="SSF81665">
    <property type="entry name" value="Calcium ATPase, transmembrane domain M"/>
    <property type="match status" value="1"/>
</dbReference>
<evidence type="ECO:0000313" key="4">
    <source>
        <dbReference type="Proteomes" id="UP001164714"/>
    </source>
</evidence>
<keyword evidence="2" id="KW-1133">Transmembrane helix</keyword>
<dbReference type="InterPro" id="IPR023298">
    <property type="entry name" value="ATPase_P-typ_TM_dom_sf"/>
</dbReference>
<reference evidence="3" key="1">
    <citation type="submission" date="2022-12" db="EMBL/GenBank/DDBJ databases">
        <title>Whole genome sequence analysis of a duck derived balloon bacteium Aerococcus urinaeequi henan2020.</title>
        <authorList>
            <person name="Zhang H."/>
            <person name="Qiao H.X."/>
            <person name="Bian C.Z."/>
            <person name="Shu J.C."/>
        </authorList>
    </citation>
    <scope>NUCLEOTIDE SEQUENCE</scope>
    <source>
        <strain evidence="3">2020-HN-1</strain>
    </source>
</reference>
<dbReference type="RefSeq" id="WP_269105101.1">
    <property type="nucleotide sequence ID" value="NZ_CP114063.1"/>
</dbReference>
<evidence type="ECO:0000256" key="1">
    <source>
        <dbReference type="SAM" id="MobiDB-lite"/>
    </source>
</evidence>